<dbReference type="EMBL" id="PKKM01000015">
    <property type="protein sequence ID" value="PKY63765.1"/>
    <property type="molecule type" value="Genomic_DNA"/>
</dbReference>
<evidence type="ECO:0000313" key="2">
    <source>
        <dbReference type="Proteomes" id="UP000234198"/>
    </source>
</evidence>
<sequence length="51" mass="5863">MEADSNARDQVYTGVDTWIEDFDNHRRIHTSLGGRSPIEYELHQAAWTTTA</sequence>
<reference evidence="1 2" key="1">
    <citation type="submission" date="2017-12" db="EMBL/GenBank/DDBJ databases">
        <title>Phylogenetic diversity of female urinary microbiome.</title>
        <authorList>
            <person name="Thomas-White K."/>
            <person name="Wolfe A.J."/>
        </authorList>
    </citation>
    <scope>NUCLEOTIDE SEQUENCE [LARGE SCALE GENOMIC DNA]</scope>
    <source>
        <strain evidence="1 2">UMB0018</strain>
    </source>
</reference>
<dbReference type="AlphaFoldDB" id="A0A2I1HY15"/>
<organism evidence="1 2">
    <name type="scientific">Schaalia odontolytica</name>
    <dbReference type="NCBI Taxonomy" id="1660"/>
    <lineage>
        <taxon>Bacteria</taxon>
        <taxon>Bacillati</taxon>
        <taxon>Actinomycetota</taxon>
        <taxon>Actinomycetes</taxon>
        <taxon>Actinomycetales</taxon>
        <taxon>Actinomycetaceae</taxon>
        <taxon>Schaalia</taxon>
    </lineage>
</organism>
<gene>
    <name evidence="1" type="ORF">CYJ22_09255</name>
</gene>
<proteinExistence type="predicted"/>
<protein>
    <submittedName>
        <fullName evidence="1">Integrase</fullName>
    </submittedName>
</protein>
<dbReference type="RefSeq" id="WP_101602400.1">
    <property type="nucleotide sequence ID" value="NZ_PKKM01000015.1"/>
</dbReference>
<comment type="caution">
    <text evidence="1">The sequence shown here is derived from an EMBL/GenBank/DDBJ whole genome shotgun (WGS) entry which is preliminary data.</text>
</comment>
<accession>A0A2I1HY15</accession>
<evidence type="ECO:0000313" key="1">
    <source>
        <dbReference type="EMBL" id="PKY63765.1"/>
    </source>
</evidence>
<dbReference type="GO" id="GO:0015074">
    <property type="term" value="P:DNA integration"/>
    <property type="evidence" value="ECO:0007669"/>
    <property type="project" value="InterPro"/>
</dbReference>
<dbReference type="Proteomes" id="UP000234198">
    <property type="component" value="Unassembled WGS sequence"/>
</dbReference>
<name>A0A2I1HY15_9ACTO</name>